<dbReference type="SUPFAM" id="SSF48371">
    <property type="entry name" value="ARM repeat"/>
    <property type="match status" value="1"/>
</dbReference>
<feature type="region of interest" description="Disordered" evidence="1">
    <location>
        <begin position="169"/>
        <end position="191"/>
    </location>
</feature>
<feature type="compositionally biased region" description="Polar residues" evidence="1">
    <location>
        <begin position="171"/>
        <end position="181"/>
    </location>
</feature>
<feature type="transmembrane region" description="Helical" evidence="2">
    <location>
        <begin position="309"/>
        <end position="330"/>
    </location>
</feature>
<evidence type="ECO:0000313" key="5">
    <source>
        <dbReference type="RefSeq" id="XP_056864154.1"/>
    </source>
</evidence>
<evidence type="ECO:0000259" key="3">
    <source>
        <dbReference type="Pfam" id="PF04510"/>
    </source>
</evidence>
<dbReference type="RefSeq" id="XP_056864154.1">
    <property type="nucleotide sequence ID" value="XM_057008174.1"/>
</dbReference>
<accession>A0A9W3DK12</accession>
<reference evidence="4" key="1">
    <citation type="journal article" date="2019" name="Database">
        <title>The radish genome database (RadishGD): an integrated information resource for radish genomics.</title>
        <authorList>
            <person name="Yu H.J."/>
            <person name="Baek S."/>
            <person name="Lee Y.J."/>
            <person name="Cho A."/>
            <person name="Mun J.H."/>
        </authorList>
    </citation>
    <scope>NUCLEOTIDE SEQUENCE [LARGE SCALE GENOMIC DNA]</scope>
    <source>
        <strain evidence="4">cv. WK10039</strain>
    </source>
</reference>
<dbReference type="PANTHER" id="PTHR31861">
    <property type="entry name" value="OS10G0507500 PROTEIN"/>
    <property type="match status" value="1"/>
</dbReference>
<keyword evidence="2" id="KW-0472">Membrane</keyword>
<dbReference type="InterPro" id="IPR007598">
    <property type="entry name" value="DUF577"/>
</dbReference>
<gene>
    <name evidence="5" type="primary">LOC108837046</name>
</gene>
<evidence type="ECO:0000313" key="4">
    <source>
        <dbReference type="Proteomes" id="UP000504610"/>
    </source>
</evidence>
<feature type="domain" description="DUF577" evidence="3">
    <location>
        <begin position="3"/>
        <end position="46"/>
    </location>
</feature>
<keyword evidence="4" id="KW-1185">Reference proteome</keyword>
<feature type="domain" description="DUF577" evidence="3">
    <location>
        <begin position="256"/>
        <end position="356"/>
    </location>
</feature>
<sequence length="367" mass="41996">MLKSYLTLLVKAASDLVEKGMEQFLVRGLANLEKFLEREKSLYNYNKDQWDFVSCFLSKIKDLGPLTKEATGKIHRLVKSTPSLVQQPHEHGAGSEHEWSDRSAATDLVDKGMEPFLVRGLADVEKFLEREKGLYNYNKDQCDFVSCFLSKIEDLGPLTMEATGKIHRSVKSTPSVVQQPQEHGAGSEREWSDRLNNLQPLEILRVFASTDVEEREEESTDASLLRELQPLLISCLWEKERISESMFKVLSEVVYSIAETDFQRAVYIFQCLTMWLHEEFMDPIVEHLLPKINKRLNPPSDVLVDNSCWVLSFLGAFCVIIQLVAMKFYAGTVMEMADNMVDSVTELVERKMEVGLRGELSEIWKSL</sequence>
<dbReference type="KEGG" id="rsz:108837046"/>
<dbReference type="Pfam" id="PF04510">
    <property type="entry name" value="DUF577"/>
    <property type="match status" value="2"/>
</dbReference>
<dbReference type="PANTHER" id="PTHR31861:SF16">
    <property type="entry name" value="DUF577 DOMAIN-CONTAINING PROTEIN-RELATED"/>
    <property type="match status" value="1"/>
</dbReference>
<protein>
    <submittedName>
        <fullName evidence="5">Uncharacterized protein LOC108837046</fullName>
    </submittedName>
</protein>
<dbReference type="Proteomes" id="UP000504610">
    <property type="component" value="Chromosome 4"/>
</dbReference>
<reference evidence="5" key="2">
    <citation type="submission" date="2025-08" db="UniProtKB">
        <authorList>
            <consortium name="RefSeq"/>
        </authorList>
    </citation>
    <scope>IDENTIFICATION</scope>
    <source>
        <tissue evidence="5">Leaf</tissue>
    </source>
</reference>
<dbReference type="InterPro" id="IPR016024">
    <property type="entry name" value="ARM-type_fold"/>
</dbReference>
<keyword evidence="2" id="KW-0812">Transmembrane</keyword>
<organism evidence="4 5">
    <name type="scientific">Raphanus sativus</name>
    <name type="common">Radish</name>
    <name type="synonym">Raphanus raphanistrum var. sativus</name>
    <dbReference type="NCBI Taxonomy" id="3726"/>
    <lineage>
        <taxon>Eukaryota</taxon>
        <taxon>Viridiplantae</taxon>
        <taxon>Streptophyta</taxon>
        <taxon>Embryophyta</taxon>
        <taxon>Tracheophyta</taxon>
        <taxon>Spermatophyta</taxon>
        <taxon>Magnoliopsida</taxon>
        <taxon>eudicotyledons</taxon>
        <taxon>Gunneridae</taxon>
        <taxon>Pentapetalae</taxon>
        <taxon>rosids</taxon>
        <taxon>malvids</taxon>
        <taxon>Brassicales</taxon>
        <taxon>Brassicaceae</taxon>
        <taxon>Brassiceae</taxon>
        <taxon>Raphanus</taxon>
    </lineage>
</organism>
<dbReference type="GeneID" id="108837046"/>
<evidence type="ECO:0000256" key="2">
    <source>
        <dbReference type="SAM" id="Phobius"/>
    </source>
</evidence>
<proteinExistence type="predicted"/>
<name>A0A9W3DK12_RAPSA</name>
<keyword evidence="2" id="KW-1133">Transmembrane helix</keyword>
<evidence type="ECO:0000256" key="1">
    <source>
        <dbReference type="SAM" id="MobiDB-lite"/>
    </source>
</evidence>
<dbReference type="AlphaFoldDB" id="A0A9W3DK12"/>